<name>A0A6B9VD46_ARAHY</name>
<gene>
    <name evidence="2" type="ORF">DS421_19g658620</name>
</gene>
<feature type="region of interest" description="Disordered" evidence="1">
    <location>
        <begin position="372"/>
        <end position="393"/>
    </location>
</feature>
<feature type="compositionally biased region" description="Basic and acidic residues" evidence="1">
    <location>
        <begin position="254"/>
        <end position="268"/>
    </location>
</feature>
<sequence>MSCVIDGMTCMDFGGNFVLRHNQVMKNFQMRNWDVRVDALPFFGDASIHHEDNDMNHFVVVPLLIALDVGKKPTCEPGHEPLKLESKFEANFDLNLFTKLIMQMAILLSSTFEPKFELSNPIRITSIGHLQLKLCSFEEDRVAGFGVQRLRSASFGALQLELYSVEGAEVSWPHCRLLWRQRLPKSLRSNVGASFCSSPGTIPEVLNKDEKVEDSKLFEKKLQREGGTECGREEKRRGRGAGTGGLLHCRRRRTDTQRGRVRVREREGASSASSSSRPPACHHWFLTVVAVEAEHVEFPAAALESAVRPDSKEERCAVSVVQRGTRSCRRVASPSPLPHVATVRAVASNRAIASRTCSAVLVVAGVVAGDPPSLEKGRESEKESHAGEEPSRSCPCRCAQQLSGASSPIMGVCRCHCRSLSPLPPGMAPGAAAKPVRRLPLFRFSRSFFSSLLRLLQKRLGAEVLVAGDFELRRKGLCETFGLWICILR</sequence>
<organism evidence="2 3">
    <name type="scientific">Arachis hypogaea</name>
    <name type="common">Peanut</name>
    <dbReference type="NCBI Taxonomy" id="3818"/>
    <lineage>
        <taxon>Eukaryota</taxon>
        <taxon>Viridiplantae</taxon>
        <taxon>Streptophyta</taxon>
        <taxon>Embryophyta</taxon>
        <taxon>Tracheophyta</taxon>
        <taxon>Spermatophyta</taxon>
        <taxon>Magnoliopsida</taxon>
        <taxon>eudicotyledons</taxon>
        <taxon>Gunneridae</taxon>
        <taxon>Pentapetalae</taxon>
        <taxon>rosids</taxon>
        <taxon>fabids</taxon>
        <taxon>Fabales</taxon>
        <taxon>Fabaceae</taxon>
        <taxon>Papilionoideae</taxon>
        <taxon>50 kb inversion clade</taxon>
        <taxon>dalbergioids sensu lato</taxon>
        <taxon>Dalbergieae</taxon>
        <taxon>Pterocarpus clade</taxon>
        <taxon>Arachis</taxon>
    </lineage>
</organism>
<feature type="region of interest" description="Disordered" evidence="1">
    <location>
        <begin position="253"/>
        <end position="278"/>
    </location>
</feature>
<evidence type="ECO:0000256" key="1">
    <source>
        <dbReference type="SAM" id="MobiDB-lite"/>
    </source>
</evidence>
<evidence type="ECO:0000313" key="2">
    <source>
        <dbReference type="EMBL" id="QHN78118.1"/>
    </source>
</evidence>
<accession>A0A6B9VD46</accession>
<protein>
    <submittedName>
        <fullName evidence="2">Uncharacterized protein</fullName>
    </submittedName>
</protein>
<dbReference type="EMBL" id="CP031001">
    <property type="protein sequence ID" value="QHN78118.1"/>
    <property type="molecule type" value="Genomic_DNA"/>
</dbReference>
<evidence type="ECO:0000313" key="3">
    <source>
        <dbReference type="Proteomes" id="UP000464620"/>
    </source>
</evidence>
<proteinExistence type="predicted"/>
<dbReference type="AlphaFoldDB" id="A0A6B9VD46"/>
<dbReference type="Proteomes" id="UP000464620">
    <property type="component" value="Chromosome B09"/>
</dbReference>
<reference evidence="2 3" key="1">
    <citation type="submission" date="2020-01" db="EMBL/GenBank/DDBJ databases">
        <title>Genome sequence of Arachis hypogaea, cultivar Shitouqi.</title>
        <authorList>
            <person name="Zhuang W."/>
            <person name="Chen H."/>
            <person name="Varshney R."/>
            <person name="Wang D."/>
            <person name="Ming R."/>
        </authorList>
    </citation>
    <scope>NUCLEOTIDE SEQUENCE [LARGE SCALE GENOMIC DNA]</scope>
    <source>
        <tissue evidence="2">Young leaf</tissue>
    </source>
</reference>
<feature type="compositionally biased region" description="Basic and acidic residues" evidence="1">
    <location>
        <begin position="373"/>
        <end position="391"/>
    </location>
</feature>